<reference evidence="3 4" key="2">
    <citation type="journal article" date="2019" name="G3 (Bethesda)">
        <title>Hybrid Assembly of the Genome of the Entomopathogenic Nematode Steinernema carpocapsae Identifies the X-Chromosome.</title>
        <authorList>
            <person name="Serra L."/>
            <person name="Macchietto M."/>
            <person name="Macias-Munoz A."/>
            <person name="McGill C.J."/>
            <person name="Rodriguez I.M."/>
            <person name="Rodriguez B."/>
            <person name="Murad R."/>
            <person name="Mortazavi A."/>
        </authorList>
    </citation>
    <scope>NUCLEOTIDE SEQUENCE [LARGE SCALE GENOMIC DNA]</scope>
    <source>
        <strain evidence="3 4">ALL</strain>
    </source>
</reference>
<evidence type="ECO:0000256" key="2">
    <source>
        <dbReference type="PIRSR" id="PIRSR631098-51"/>
    </source>
</evidence>
<feature type="disulfide bond" evidence="2">
    <location>
        <begin position="52"/>
        <end position="90"/>
    </location>
</feature>
<comment type="similarity">
    <text evidence="1">Belongs to the arthropod CHH/MIH/GIH/VIH hormone family.</text>
</comment>
<name>A0A4U8UWQ6_STECR</name>
<feature type="disulfide bond" evidence="2">
    <location>
        <begin position="68"/>
        <end position="86"/>
    </location>
</feature>
<organism evidence="3 4">
    <name type="scientific">Steinernema carpocapsae</name>
    <name type="common">Entomopathogenic nematode</name>
    <dbReference type="NCBI Taxonomy" id="34508"/>
    <lineage>
        <taxon>Eukaryota</taxon>
        <taxon>Metazoa</taxon>
        <taxon>Ecdysozoa</taxon>
        <taxon>Nematoda</taxon>
        <taxon>Chromadorea</taxon>
        <taxon>Rhabditida</taxon>
        <taxon>Tylenchina</taxon>
        <taxon>Panagrolaimomorpha</taxon>
        <taxon>Strongyloidoidea</taxon>
        <taxon>Steinernematidae</taxon>
        <taxon>Steinernema</taxon>
    </lineage>
</organism>
<protein>
    <submittedName>
        <fullName evidence="3">Uncharacterized protein</fullName>
    </submittedName>
</protein>
<dbReference type="InterPro" id="IPR035957">
    <property type="entry name" value="Crust_neurohorm_sf"/>
</dbReference>
<sequence length="109" mass="12564">MCLSSTRQIILVLLVLVTVYLALIPSMVSARTLFTPPTSSLTNRPWASDKNCPVHRNEALHAVMDRVCEMCHEMFSHQNPNMRVDCRSKCFRNDQFRSCLYLFKPTNKS</sequence>
<evidence type="ECO:0000313" key="3">
    <source>
        <dbReference type="EMBL" id="TMS37474.1"/>
    </source>
</evidence>
<keyword evidence="4" id="KW-1185">Reference proteome</keyword>
<dbReference type="AlphaFoldDB" id="A0A4U8UWQ6"/>
<dbReference type="SUPFAM" id="SSF81778">
    <property type="entry name" value="Crustacean CHH/MIH/GIH neurohormone"/>
    <property type="match status" value="1"/>
</dbReference>
<keyword evidence="2" id="KW-1015">Disulfide bond</keyword>
<accession>A0A4U8UWQ6</accession>
<dbReference type="InterPro" id="IPR031098">
    <property type="entry name" value="Crust_neurohorm"/>
</dbReference>
<feature type="disulfide bond" evidence="2">
    <location>
        <begin position="71"/>
        <end position="99"/>
    </location>
</feature>
<evidence type="ECO:0000256" key="1">
    <source>
        <dbReference type="ARBA" id="ARBA00005447"/>
    </source>
</evidence>
<dbReference type="PANTHER" id="PTHR35981:SF2">
    <property type="entry name" value="ION TRANSPORT PEPTIDE, ISOFORM C"/>
    <property type="match status" value="1"/>
</dbReference>
<dbReference type="GO" id="GO:0007623">
    <property type="term" value="P:circadian rhythm"/>
    <property type="evidence" value="ECO:0007669"/>
    <property type="project" value="TreeGrafter"/>
</dbReference>
<dbReference type="STRING" id="34508.A0A4U8UWQ6"/>
<proteinExistence type="inferred from homology"/>
<dbReference type="EMBL" id="AZBU02000001">
    <property type="protein sequence ID" value="TMS37474.1"/>
    <property type="molecule type" value="Genomic_DNA"/>
</dbReference>
<comment type="caution">
    <text evidence="3">The sequence shown here is derived from an EMBL/GenBank/DDBJ whole genome shotgun (WGS) entry which is preliminary data.</text>
</comment>
<dbReference type="PANTHER" id="PTHR35981">
    <property type="entry name" value="ION TRANSPORT PEPTIDE, ISOFORM C"/>
    <property type="match status" value="1"/>
</dbReference>
<dbReference type="Gene3D" id="1.10.2010.10">
    <property type="entry name" value="Crustacean CHH/MIH/GIH neurohormone"/>
    <property type="match status" value="1"/>
</dbReference>
<evidence type="ECO:0000313" key="4">
    <source>
        <dbReference type="Proteomes" id="UP000298663"/>
    </source>
</evidence>
<dbReference type="Pfam" id="PF01147">
    <property type="entry name" value="Crust_neurohorm"/>
    <property type="match status" value="1"/>
</dbReference>
<gene>
    <name evidence="3" type="ORF">L596_004397</name>
</gene>
<dbReference type="OrthoDB" id="6365952at2759"/>
<reference evidence="3 4" key="1">
    <citation type="journal article" date="2015" name="Genome Biol.">
        <title>Comparative genomics of Steinernema reveals deeply conserved gene regulatory networks.</title>
        <authorList>
            <person name="Dillman A.R."/>
            <person name="Macchietto M."/>
            <person name="Porter C.F."/>
            <person name="Rogers A."/>
            <person name="Williams B."/>
            <person name="Antoshechkin I."/>
            <person name="Lee M.M."/>
            <person name="Goodwin Z."/>
            <person name="Lu X."/>
            <person name="Lewis E.E."/>
            <person name="Goodrich-Blair H."/>
            <person name="Stock S.P."/>
            <person name="Adams B.J."/>
            <person name="Sternberg P.W."/>
            <person name="Mortazavi A."/>
        </authorList>
    </citation>
    <scope>NUCLEOTIDE SEQUENCE [LARGE SCALE GENOMIC DNA]</scope>
    <source>
        <strain evidence="3 4">ALL</strain>
    </source>
</reference>
<dbReference type="Proteomes" id="UP000298663">
    <property type="component" value="Unassembled WGS sequence"/>
</dbReference>